<dbReference type="EnsemblProtists" id="EKX37883">
    <property type="protein sequence ID" value="EKX37883"/>
    <property type="gene ID" value="GUITHDRAFT_77664"/>
</dbReference>
<protein>
    <recommendedName>
        <fullName evidence="1">Phosphatidylinositol transfer protein N-terminal domain-containing protein</fullName>
    </recommendedName>
</protein>
<dbReference type="InterPro" id="IPR055261">
    <property type="entry name" value="PI_transfer_N"/>
</dbReference>
<dbReference type="EMBL" id="JH993054">
    <property type="protein sequence ID" value="EKX37883.1"/>
    <property type="molecule type" value="Genomic_DNA"/>
</dbReference>
<dbReference type="STRING" id="905079.L1INQ0"/>
<dbReference type="PaxDb" id="55529-EKX37883"/>
<name>L1INQ0_GUITC</name>
<dbReference type="AlphaFoldDB" id="L1INQ0"/>
<dbReference type="SUPFAM" id="SSF55961">
    <property type="entry name" value="Bet v1-like"/>
    <property type="match status" value="1"/>
</dbReference>
<evidence type="ECO:0000259" key="1">
    <source>
        <dbReference type="Pfam" id="PF02121"/>
    </source>
</evidence>
<dbReference type="GO" id="GO:0008526">
    <property type="term" value="F:phosphatidylinositol transfer activity"/>
    <property type="evidence" value="ECO:0007669"/>
    <property type="project" value="UniProtKB-ARBA"/>
</dbReference>
<dbReference type="Proteomes" id="UP000011087">
    <property type="component" value="Unassembled WGS sequence"/>
</dbReference>
<dbReference type="GO" id="GO:0005737">
    <property type="term" value="C:cytoplasm"/>
    <property type="evidence" value="ECO:0007669"/>
    <property type="project" value="UniProtKB-ARBA"/>
</dbReference>
<dbReference type="OMA" id="VENRPCE"/>
<dbReference type="Pfam" id="PF02121">
    <property type="entry name" value="IP_trans"/>
    <property type="match status" value="1"/>
</dbReference>
<sequence>MVVTCEFRIPMPMTVQEYFTAQLYMTAKTTRMEAERVGGAGVEILKNEPCEHPKHGRGQYTLKVYHFHHKLPRWLRAVVAKNKATLREESFNCFPYIKTTLTIESFKKFQVVVETQHLPSTEEENAHHLNQKHLKGRKVEYLDIAMDEVDQDETGTMGSEDPKKFRSLKTGRGPLKKDWRKTSRQLMCAYKLGGEPKFDYFGLRSKVEDFIINYERNLFLSTHKQIFCWMDEWYGLSIQQVKKNEKLFLAASSLDSSLSSSLV</sequence>
<evidence type="ECO:0000313" key="3">
    <source>
        <dbReference type="EnsemblProtists" id="EKX37883"/>
    </source>
</evidence>
<proteinExistence type="predicted"/>
<evidence type="ECO:0000313" key="4">
    <source>
        <dbReference type="Proteomes" id="UP000011087"/>
    </source>
</evidence>
<dbReference type="OrthoDB" id="18453at2759"/>
<keyword evidence="4" id="KW-1185">Reference proteome</keyword>
<dbReference type="FunFam" id="3.30.530.20:FF:000028">
    <property type="entry name" value="Phosphatidylinositol transfer protein 5"/>
    <property type="match status" value="1"/>
</dbReference>
<feature type="domain" description="Phosphatidylinositol transfer protein N-terminal" evidence="1">
    <location>
        <begin position="4"/>
        <end position="246"/>
    </location>
</feature>
<dbReference type="GO" id="GO:0071944">
    <property type="term" value="C:cell periphery"/>
    <property type="evidence" value="ECO:0007669"/>
    <property type="project" value="UniProtKB-ARBA"/>
</dbReference>
<organism evidence="2">
    <name type="scientific">Guillardia theta (strain CCMP2712)</name>
    <name type="common">Cryptophyte</name>
    <dbReference type="NCBI Taxonomy" id="905079"/>
    <lineage>
        <taxon>Eukaryota</taxon>
        <taxon>Cryptophyceae</taxon>
        <taxon>Pyrenomonadales</taxon>
        <taxon>Geminigeraceae</taxon>
        <taxon>Guillardia</taxon>
    </lineage>
</organism>
<dbReference type="InterPro" id="IPR023393">
    <property type="entry name" value="START-like_dom_sf"/>
</dbReference>
<dbReference type="RefSeq" id="XP_005824863.1">
    <property type="nucleotide sequence ID" value="XM_005824806.1"/>
</dbReference>
<dbReference type="KEGG" id="gtt:GUITHDRAFT_77664"/>
<reference evidence="2 4" key="1">
    <citation type="journal article" date="2012" name="Nature">
        <title>Algal genomes reveal evolutionary mosaicism and the fate of nucleomorphs.</title>
        <authorList>
            <consortium name="DOE Joint Genome Institute"/>
            <person name="Curtis B.A."/>
            <person name="Tanifuji G."/>
            <person name="Burki F."/>
            <person name="Gruber A."/>
            <person name="Irimia M."/>
            <person name="Maruyama S."/>
            <person name="Arias M.C."/>
            <person name="Ball S.G."/>
            <person name="Gile G.H."/>
            <person name="Hirakawa Y."/>
            <person name="Hopkins J.F."/>
            <person name="Kuo A."/>
            <person name="Rensing S.A."/>
            <person name="Schmutz J."/>
            <person name="Symeonidi A."/>
            <person name="Elias M."/>
            <person name="Eveleigh R.J."/>
            <person name="Herman E.K."/>
            <person name="Klute M.J."/>
            <person name="Nakayama T."/>
            <person name="Obornik M."/>
            <person name="Reyes-Prieto A."/>
            <person name="Armbrust E.V."/>
            <person name="Aves S.J."/>
            <person name="Beiko R.G."/>
            <person name="Coutinho P."/>
            <person name="Dacks J.B."/>
            <person name="Durnford D.G."/>
            <person name="Fast N.M."/>
            <person name="Green B.R."/>
            <person name="Grisdale C.J."/>
            <person name="Hempel F."/>
            <person name="Henrissat B."/>
            <person name="Hoppner M.P."/>
            <person name="Ishida K."/>
            <person name="Kim E."/>
            <person name="Koreny L."/>
            <person name="Kroth P.G."/>
            <person name="Liu Y."/>
            <person name="Malik S.B."/>
            <person name="Maier U.G."/>
            <person name="McRose D."/>
            <person name="Mock T."/>
            <person name="Neilson J.A."/>
            <person name="Onodera N.T."/>
            <person name="Poole A.M."/>
            <person name="Pritham E.J."/>
            <person name="Richards T.A."/>
            <person name="Rocap G."/>
            <person name="Roy S.W."/>
            <person name="Sarai C."/>
            <person name="Schaack S."/>
            <person name="Shirato S."/>
            <person name="Slamovits C.H."/>
            <person name="Spencer D.F."/>
            <person name="Suzuki S."/>
            <person name="Worden A.Z."/>
            <person name="Zauner S."/>
            <person name="Barry K."/>
            <person name="Bell C."/>
            <person name="Bharti A.K."/>
            <person name="Crow J.A."/>
            <person name="Grimwood J."/>
            <person name="Kramer R."/>
            <person name="Lindquist E."/>
            <person name="Lucas S."/>
            <person name="Salamov A."/>
            <person name="McFadden G.I."/>
            <person name="Lane C.E."/>
            <person name="Keeling P.J."/>
            <person name="Gray M.W."/>
            <person name="Grigoriev I.V."/>
            <person name="Archibald J.M."/>
        </authorList>
    </citation>
    <scope>NUCLEOTIDE SEQUENCE</scope>
    <source>
        <strain evidence="2 4">CCMP2712</strain>
    </source>
</reference>
<evidence type="ECO:0000313" key="2">
    <source>
        <dbReference type="EMBL" id="EKX37883.1"/>
    </source>
</evidence>
<dbReference type="Gene3D" id="3.30.530.20">
    <property type="match status" value="1"/>
</dbReference>
<reference evidence="4" key="2">
    <citation type="submission" date="2012-11" db="EMBL/GenBank/DDBJ databases">
        <authorList>
            <person name="Kuo A."/>
            <person name="Curtis B.A."/>
            <person name="Tanifuji G."/>
            <person name="Burki F."/>
            <person name="Gruber A."/>
            <person name="Irimia M."/>
            <person name="Maruyama S."/>
            <person name="Arias M.C."/>
            <person name="Ball S.G."/>
            <person name="Gile G.H."/>
            <person name="Hirakawa Y."/>
            <person name="Hopkins J.F."/>
            <person name="Rensing S.A."/>
            <person name="Schmutz J."/>
            <person name="Symeonidi A."/>
            <person name="Elias M."/>
            <person name="Eveleigh R.J."/>
            <person name="Herman E.K."/>
            <person name="Klute M.J."/>
            <person name="Nakayama T."/>
            <person name="Obornik M."/>
            <person name="Reyes-Prieto A."/>
            <person name="Armbrust E.V."/>
            <person name="Aves S.J."/>
            <person name="Beiko R.G."/>
            <person name="Coutinho P."/>
            <person name="Dacks J.B."/>
            <person name="Durnford D.G."/>
            <person name="Fast N.M."/>
            <person name="Green B.R."/>
            <person name="Grisdale C."/>
            <person name="Hempe F."/>
            <person name="Henrissat B."/>
            <person name="Hoppner M.P."/>
            <person name="Ishida K.-I."/>
            <person name="Kim E."/>
            <person name="Koreny L."/>
            <person name="Kroth P.G."/>
            <person name="Liu Y."/>
            <person name="Malik S.-B."/>
            <person name="Maier U.G."/>
            <person name="McRose D."/>
            <person name="Mock T."/>
            <person name="Neilson J.A."/>
            <person name="Onodera N.T."/>
            <person name="Poole A.M."/>
            <person name="Pritham E.J."/>
            <person name="Richards T.A."/>
            <person name="Rocap G."/>
            <person name="Roy S.W."/>
            <person name="Sarai C."/>
            <person name="Schaack S."/>
            <person name="Shirato S."/>
            <person name="Slamovits C.H."/>
            <person name="Spencer D.F."/>
            <person name="Suzuki S."/>
            <person name="Worden A.Z."/>
            <person name="Zauner S."/>
            <person name="Barry K."/>
            <person name="Bell C."/>
            <person name="Bharti A.K."/>
            <person name="Crow J.A."/>
            <person name="Grimwood J."/>
            <person name="Kramer R."/>
            <person name="Lindquist E."/>
            <person name="Lucas S."/>
            <person name="Salamov A."/>
            <person name="McFadden G.I."/>
            <person name="Lane C.E."/>
            <person name="Keeling P.J."/>
            <person name="Gray M.W."/>
            <person name="Grigoriev I.V."/>
            <person name="Archibald J.M."/>
        </authorList>
    </citation>
    <scope>NUCLEOTIDE SEQUENCE</scope>
    <source>
        <strain evidence="4">CCMP2712</strain>
    </source>
</reference>
<dbReference type="GeneID" id="17294591"/>
<dbReference type="HOGENOM" id="CLU_046509_0_0_1"/>
<dbReference type="eggNOG" id="KOG3668">
    <property type="taxonomic scope" value="Eukaryota"/>
</dbReference>
<dbReference type="PRINTS" id="PR00391">
    <property type="entry name" value="PITRANSFER"/>
</dbReference>
<dbReference type="InterPro" id="IPR001666">
    <property type="entry name" value="PI_transfer"/>
</dbReference>
<reference evidence="3" key="3">
    <citation type="submission" date="2016-03" db="UniProtKB">
        <authorList>
            <consortium name="EnsemblProtists"/>
        </authorList>
    </citation>
    <scope>IDENTIFICATION</scope>
</reference>
<dbReference type="PANTHER" id="PTHR10658:SF11">
    <property type="entry name" value="VIBRATOR, ISOFORM B"/>
    <property type="match status" value="1"/>
</dbReference>
<dbReference type="PANTHER" id="PTHR10658">
    <property type="entry name" value="PHOSPHATIDYLINOSITOL TRANSFER PROTEIN"/>
    <property type="match status" value="1"/>
</dbReference>
<accession>L1INQ0</accession>
<gene>
    <name evidence="2" type="ORF">GUITHDRAFT_77664</name>
</gene>